<gene>
    <name evidence="1" type="ORF">DERYTH_LOCUS16468</name>
</gene>
<evidence type="ECO:0000313" key="1">
    <source>
        <dbReference type="EMBL" id="CAG8746335.1"/>
    </source>
</evidence>
<dbReference type="Proteomes" id="UP000789405">
    <property type="component" value="Unassembled WGS sequence"/>
</dbReference>
<organism evidence="1 2">
    <name type="scientific">Dentiscutata erythropus</name>
    <dbReference type="NCBI Taxonomy" id="1348616"/>
    <lineage>
        <taxon>Eukaryota</taxon>
        <taxon>Fungi</taxon>
        <taxon>Fungi incertae sedis</taxon>
        <taxon>Mucoromycota</taxon>
        <taxon>Glomeromycotina</taxon>
        <taxon>Glomeromycetes</taxon>
        <taxon>Diversisporales</taxon>
        <taxon>Gigasporaceae</taxon>
        <taxon>Dentiscutata</taxon>
    </lineage>
</organism>
<proteinExistence type="predicted"/>
<name>A0A9N9NM79_9GLOM</name>
<keyword evidence="2" id="KW-1185">Reference proteome</keyword>
<sequence length="111" mass="12769">MLAIDISITVTGHIAQTIETENKSAVLDFYVEERIRKREPADFWVEVKHKTNNTYLANKTNSINQKLHSTTALLVGIIYYYPPPSDSNERKHVLLLEDISLLFTHINNNKT</sequence>
<dbReference type="AlphaFoldDB" id="A0A9N9NM79"/>
<reference evidence="1" key="1">
    <citation type="submission" date="2021-06" db="EMBL/GenBank/DDBJ databases">
        <authorList>
            <person name="Kallberg Y."/>
            <person name="Tangrot J."/>
            <person name="Rosling A."/>
        </authorList>
    </citation>
    <scope>NUCLEOTIDE SEQUENCE</scope>
    <source>
        <strain evidence="1">MA453B</strain>
    </source>
</reference>
<dbReference type="EMBL" id="CAJVPY010014403">
    <property type="protein sequence ID" value="CAG8746335.1"/>
    <property type="molecule type" value="Genomic_DNA"/>
</dbReference>
<protein>
    <submittedName>
        <fullName evidence="1">7931_t:CDS:1</fullName>
    </submittedName>
</protein>
<accession>A0A9N9NM79</accession>
<feature type="non-terminal residue" evidence="1">
    <location>
        <position position="111"/>
    </location>
</feature>
<dbReference type="OrthoDB" id="2441095at2759"/>
<evidence type="ECO:0000313" key="2">
    <source>
        <dbReference type="Proteomes" id="UP000789405"/>
    </source>
</evidence>
<comment type="caution">
    <text evidence="1">The sequence shown here is derived from an EMBL/GenBank/DDBJ whole genome shotgun (WGS) entry which is preliminary data.</text>
</comment>